<keyword evidence="2" id="KW-1185">Reference proteome</keyword>
<evidence type="ECO:0008006" key="3">
    <source>
        <dbReference type="Google" id="ProtNLM"/>
    </source>
</evidence>
<dbReference type="STRING" id="1763537.ULVI_12075"/>
<dbReference type="EMBL" id="LRXL01000045">
    <property type="protein sequence ID" value="OAB78207.1"/>
    <property type="molecule type" value="Genomic_DNA"/>
</dbReference>
<reference evidence="1 2" key="1">
    <citation type="submission" date="2016-02" db="EMBL/GenBank/DDBJ databases">
        <title>Ulvibacter sp. LPB0005, isolated from Thais luteostoma.</title>
        <authorList>
            <person name="Shin S.-K."/>
            <person name="Yi H."/>
        </authorList>
    </citation>
    <scope>NUCLEOTIDE SEQUENCE [LARGE SCALE GENOMIC DNA]</scope>
    <source>
        <strain evidence="1 2">LPB0005</strain>
    </source>
</reference>
<dbReference type="Proteomes" id="UP000077013">
    <property type="component" value="Unassembled WGS sequence"/>
</dbReference>
<accession>A0A167H4H5</accession>
<evidence type="ECO:0000313" key="2">
    <source>
        <dbReference type="Proteomes" id="UP000077013"/>
    </source>
</evidence>
<gene>
    <name evidence="1" type="ORF">ULVI_12075</name>
</gene>
<comment type="caution">
    <text evidence="1">The sequence shown here is derived from an EMBL/GenBank/DDBJ whole genome shotgun (WGS) entry which is preliminary data.</text>
</comment>
<organism evidence="1 2">
    <name type="scientific">Cochleicola gelatinilyticus</name>
    <dbReference type="NCBI Taxonomy" id="1763537"/>
    <lineage>
        <taxon>Bacteria</taxon>
        <taxon>Pseudomonadati</taxon>
        <taxon>Bacteroidota</taxon>
        <taxon>Flavobacteriia</taxon>
        <taxon>Flavobacteriales</taxon>
        <taxon>Flavobacteriaceae</taxon>
        <taxon>Cochleicola</taxon>
    </lineage>
</organism>
<protein>
    <recommendedName>
        <fullName evidence="3">Sensor of ECF-type sigma factor</fullName>
    </recommendedName>
</protein>
<sequence>MRLIFIALFIVSGLYAQDEKYDKIRALRTAYITEELSLSPMEAEKFWPIYNEYDDKLLAIRKNRRNSILETIRDGVDSMTNEEANMVLDESLAIQIAELEYRKELIKKLKKVLDPRKIVALSRAENNFKRKLLKQYRGQKRNKD</sequence>
<proteinExistence type="predicted"/>
<evidence type="ECO:0000313" key="1">
    <source>
        <dbReference type="EMBL" id="OAB78207.1"/>
    </source>
</evidence>
<dbReference type="OrthoDB" id="675330at2"/>
<dbReference type="AlphaFoldDB" id="A0A167H4H5"/>
<dbReference type="RefSeq" id="WP_068593036.1">
    <property type="nucleotide sequence ID" value="NZ_LRXL01000045.1"/>
</dbReference>
<name>A0A167H4H5_9FLAO</name>